<feature type="signal peptide" evidence="1">
    <location>
        <begin position="1"/>
        <end position="19"/>
    </location>
</feature>
<evidence type="ECO:0000313" key="2">
    <source>
        <dbReference type="EMBL" id="VFK37726.1"/>
    </source>
</evidence>
<dbReference type="PANTHER" id="PTHR21180">
    <property type="entry name" value="ENDONUCLEASE/EXONUCLEASE/PHOSPHATASE FAMILY DOMAIN-CONTAINING PROTEIN 1"/>
    <property type="match status" value="1"/>
</dbReference>
<dbReference type="InterPro" id="IPR051675">
    <property type="entry name" value="Endo/Exo/Phosphatase_dom_1"/>
</dbReference>
<sequence>MKTIKRVLFALLLVTPGLAASGPVDINTATEDELIAIKGIGPVIARRVVAERSAGIFCSLREFAARVKGIGARIIEVEHDNLTVGDVEEQCAKKP</sequence>
<feature type="chain" id="PRO_5019328650" evidence="1">
    <location>
        <begin position="20"/>
        <end position="95"/>
    </location>
</feature>
<dbReference type="Pfam" id="PF12836">
    <property type="entry name" value="HHH_3"/>
    <property type="match status" value="1"/>
</dbReference>
<proteinExistence type="predicted"/>
<dbReference type="Gene3D" id="1.10.150.320">
    <property type="entry name" value="Photosystem II 12 kDa extrinsic protein"/>
    <property type="match status" value="1"/>
</dbReference>
<organism evidence="2">
    <name type="scientific">Candidatus Kentrum sp. TC</name>
    <dbReference type="NCBI Taxonomy" id="2126339"/>
    <lineage>
        <taxon>Bacteria</taxon>
        <taxon>Pseudomonadati</taxon>
        <taxon>Pseudomonadota</taxon>
        <taxon>Gammaproteobacteria</taxon>
        <taxon>Candidatus Kentrum</taxon>
    </lineage>
</organism>
<dbReference type="SUPFAM" id="SSF47781">
    <property type="entry name" value="RuvA domain 2-like"/>
    <property type="match status" value="1"/>
</dbReference>
<dbReference type="PANTHER" id="PTHR21180:SF32">
    <property type="entry name" value="ENDONUCLEASE_EXONUCLEASE_PHOSPHATASE FAMILY DOMAIN-CONTAINING PROTEIN 1"/>
    <property type="match status" value="1"/>
</dbReference>
<accession>A0A450Y864</accession>
<gene>
    <name evidence="2" type="ORF">BECKTC1821E_GA0114239_100175</name>
</gene>
<dbReference type="EMBL" id="CAADFT010000001">
    <property type="protein sequence ID" value="VFK37726.1"/>
    <property type="molecule type" value="Genomic_DNA"/>
</dbReference>
<keyword evidence="1" id="KW-0732">Signal</keyword>
<dbReference type="AlphaFoldDB" id="A0A450Y864"/>
<name>A0A450Y864_9GAMM</name>
<dbReference type="GO" id="GO:0015628">
    <property type="term" value="P:protein secretion by the type II secretion system"/>
    <property type="evidence" value="ECO:0007669"/>
    <property type="project" value="TreeGrafter"/>
</dbReference>
<evidence type="ECO:0000256" key="1">
    <source>
        <dbReference type="SAM" id="SignalP"/>
    </source>
</evidence>
<dbReference type="GO" id="GO:0015627">
    <property type="term" value="C:type II protein secretion system complex"/>
    <property type="evidence" value="ECO:0007669"/>
    <property type="project" value="TreeGrafter"/>
</dbReference>
<protein>
    <submittedName>
        <fullName evidence="2">Competence protein ComEA</fullName>
    </submittedName>
</protein>
<dbReference type="InterPro" id="IPR010994">
    <property type="entry name" value="RuvA_2-like"/>
</dbReference>
<reference evidence="2" key="1">
    <citation type="submission" date="2019-02" db="EMBL/GenBank/DDBJ databases">
        <authorList>
            <person name="Gruber-Vodicka R. H."/>
            <person name="Seah K. B. B."/>
        </authorList>
    </citation>
    <scope>NUCLEOTIDE SEQUENCE</scope>
    <source>
        <strain evidence="2">BECK_BZ125</strain>
    </source>
</reference>